<evidence type="ECO:0000313" key="3">
    <source>
        <dbReference type="EMBL" id="KAG7367895.1"/>
    </source>
</evidence>
<dbReference type="OrthoDB" id="47611at2759"/>
<keyword evidence="1" id="KW-1133">Transmembrane helix</keyword>
<proteinExistence type="predicted"/>
<sequence>MTTSMNPMVHLKHAWDNTHSVWGKLTIVLFYVFIWLNIIMAFLSVVWPNWMGCACFWKKESEYASASMVNLMQGQNLFALGFFLYADRGGIRLWNVSMVFVIAVVYSWFAWIWAKNWEMMEGAPKHCNDHGMVTMILVGVVWIAISWIFAFLEHRAGHSGGGAGGTTNESTPLNA</sequence>
<organism evidence="2 4">
    <name type="scientific">Nitzschia inconspicua</name>
    <dbReference type="NCBI Taxonomy" id="303405"/>
    <lineage>
        <taxon>Eukaryota</taxon>
        <taxon>Sar</taxon>
        <taxon>Stramenopiles</taxon>
        <taxon>Ochrophyta</taxon>
        <taxon>Bacillariophyta</taxon>
        <taxon>Bacillariophyceae</taxon>
        <taxon>Bacillariophycidae</taxon>
        <taxon>Bacillariales</taxon>
        <taxon>Bacillariaceae</taxon>
        <taxon>Nitzschia</taxon>
    </lineage>
</organism>
<accession>A0A9K3KP26</accession>
<feature type="transmembrane region" description="Helical" evidence="1">
    <location>
        <begin position="93"/>
        <end position="113"/>
    </location>
</feature>
<keyword evidence="4" id="KW-1185">Reference proteome</keyword>
<keyword evidence="1" id="KW-0812">Transmembrane</keyword>
<reference evidence="2" key="2">
    <citation type="submission" date="2021-04" db="EMBL/GenBank/DDBJ databases">
        <authorList>
            <person name="Podell S."/>
        </authorList>
    </citation>
    <scope>NUCLEOTIDE SEQUENCE</scope>
    <source>
        <strain evidence="2">Hildebrandi</strain>
    </source>
</reference>
<feature type="transmembrane region" description="Helical" evidence="1">
    <location>
        <begin position="21"/>
        <end position="47"/>
    </location>
</feature>
<feature type="transmembrane region" description="Helical" evidence="1">
    <location>
        <begin position="133"/>
        <end position="152"/>
    </location>
</feature>
<keyword evidence="1" id="KW-0472">Membrane</keyword>
<evidence type="ECO:0000313" key="4">
    <source>
        <dbReference type="Proteomes" id="UP000693970"/>
    </source>
</evidence>
<evidence type="ECO:0000313" key="2">
    <source>
        <dbReference type="EMBL" id="KAG7347270.1"/>
    </source>
</evidence>
<gene>
    <name evidence="2" type="ORF">IV203_015975</name>
    <name evidence="3" type="ORF">IV203_030638</name>
</gene>
<reference evidence="2" key="1">
    <citation type="journal article" date="2021" name="Sci. Rep.">
        <title>Diploid genomic architecture of Nitzschia inconspicua, an elite biomass production diatom.</title>
        <authorList>
            <person name="Oliver A."/>
            <person name="Podell S."/>
            <person name="Pinowska A."/>
            <person name="Traller J.C."/>
            <person name="Smith S.R."/>
            <person name="McClure R."/>
            <person name="Beliaev A."/>
            <person name="Bohutskyi P."/>
            <person name="Hill E.A."/>
            <person name="Rabines A."/>
            <person name="Zheng H."/>
            <person name="Allen L.Z."/>
            <person name="Kuo A."/>
            <person name="Grigoriev I.V."/>
            <person name="Allen A.E."/>
            <person name="Hazlebeck D."/>
            <person name="Allen E.E."/>
        </authorList>
    </citation>
    <scope>NUCLEOTIDE SEQUENCE</scope>
    <source>
        <strain evidence="2">Hildebrandi</strain>
    </source>
</reference>
<comment type="caution">
    <text evidence="2">The sequence shown here is derived from an EMBL/GenBank/DDBJ whole genome shotgun (WGS) entry which is preliminary data.</text>
</comment>
<feature type="transmembrane region" description="Helical" evidence="1">
    <location>
        <begin position="67"/>
        <end position="86"/>
    </location>
</feature>
<dbReference type="EMBL" id="JAGRRH010000020">
    <property type="protein sequence ID" value="KAG7347270.1"/>
    <property type="molecule type" value="Genomic_DNA"/>
</dbReference>
<dbReference type="Proteomes" id="UP000693970">
    <property type="component" value="Unassembled WGS sequence"/>
</dbReference>
<protein>
    <submittedName>
        <fullName evidence="2">Uncharacterized protein</fullName>
    </submittedName>
</protein>
<name>A0A9K3KP26_9STRA</name>
<dbReference type="AlphaFoldDB" id="A0A9K3KP26"/>
<dbReference type="EMBL" id="JAGRRH010000006">
    <property type="protein sequence ID" value="KAG7367895.1"/>
    <property type="molecule type" value="Genomic_DNA"/>
</dbReference>
<evidence type="ECO:0000256" key="1">
    <source>
        <dbReference type="SAM" id="Phobius"/>
    </source>
</evidence>